<protein>
    <submittedName>
        <fullName evidence="1">Uncharacterized protein</fullName>
    </submittedName>
</protein>
<dbReference type="AlphaFoldDB" id="W1YQ82"/>
<dbReference type="EMBL" id="AZMM01002691">
    <property type="protein sequence ID" value="ETJ43314.1"/>
    <property type="molecule type" value="Genomic_DNA"/>
</dbReference>
<evidence type="ECO:0000313" key="1">
    <source>
        <dbReference type="EMBL" id="ETJ43314.1"/>
    </source>
</evidence>
<gene>
    <name evidence="1" type="ORF">Q604_UNBC02691G0001</name>
</gene>
<accession>W1YQ82</accession>
<reference evidence="1" key="1">
    <citation type="submission" date="2013-12" db="EMBL/GenBank/DDBJ databases">
        <title>A Varibaculum cambriense genome reconstructed from a premature infant gut community with otherwise low bacterial novelty that shifts toward anaerobic metabolism during the third week of life.</title>
        <authorList>
            <person name="Brown C.T."/>
            <person name="Sharon I."/>
            <person name="Thomas B.C."/>
            <person name="Castelle C.J."/>
            <person name="Morowitz M.J."/>
            <person name="Banfield J.F."/>
        </authorList>
    </citation>
    <scope>NUCLEOTIDE SEQUENCE</scope>
</reference>
<comment type="caution">
    <text evidence="1">The sequence shown here is derived from an EMBL/GenBank/DDBJ whole genome shotgun (WGS) entry which is preliminary data.</text>
</comment>
<sequence length="22" mass="2285">TGLARRVDINGGNTPFRINAAA</sequence>
<feature type="non-terminal residue" evidence="1">
    <location>
        <position position="1"/>
    </location>
</feature>
<organism evidence="1">
    <name type="scientific">human gut metagenome</name>
    <dbReference type="NCBI Taxonomy" id="408170"/>
    <lineage>
        <taxon>unclassified sequences</taxon>
        <taxon>metagenomes</taxon>
        <taxon>organismal metagenomes</taxon>
    </lineage>
</organism>
<proteinExistence type="predicted"/>
<name>W1YQ82_9ZZZZ</name>